<accession>A0A1C4AAG7</accession>
<dbReference type="Gene3D" id="2.120.10.30">
    <property type="entry name" value="TolB, C-terminal domain"/>
    <property type="match status" value="1"/>
</dbReference>
<evidence type="ECO:0000313" key="6">
    <source>
        <dbReference type="Proteomes" id="UP000242818"/>
    </source>
</evidence>
<dbReference type="STRING" id="1335309.GA0116948_10242"/>
<evidence type="ECO:0000256" key="1">
    <source>
        <dbReference type="PIRSR" id="PIRSR605511-1"/>
    </source>
</evidence>
<evidence type="ECO:0000256" key="3">
    <source>
        <dbReference type="SAM" id="SignalP"/>
    </source>
</evidence>
<keyword evidence="3" id="KW-0732">Signal</keyword>
<dbReference type="PRINTS" id="PR01790">
    <property type="entry name" value="SMP30FAMILY"/>
</dbReference>
<feature type="active site" description="Proton donor/acceptor" evidence="1">
    <location>
        <position position="221"/>
    </location>
</feature>
<dbReference type="EMBL" id="FMAR01000002">
    <property type="protein sequence ID" value="SCB91598.1"/>
    <property type="molecule type" value="Genomic_DNA"/>
</dbReference>
<dbReference type="RefSeq" id="WP_089709023.1">
    <property type="nucleotide sequence ID" value="NZ_FMAR01000002.1"/>
</dbReference>
<keyword evidence="2" id="KW-0862">Zinc</keyword>
<comment type="cofactor">
    <cofactor evidence="2">
        <name>Zn(2+)</name>
        <dbReference type="ChEBI" id="CHEBI:29105"/>
    </cofactor>
    <text evidence="2">Binds 1 divalent metal cation per subunit.</text>
</comment>
<feature type="domain" description="SMP-30/Gluconolactonase/LRE-like region" evidence="4">
    <location>
        <begin position="44"/>
        <end position="278"/>
    </location>
</feature>
<dbReference type="OrthoDB" id="241638at2"/>
<evidence type="ECO:0000256" key="2">
    <source>
        <dbReference type="PIRSR" id="PIRSR605511-2"/>
    </source>
</evidence>
<proteinExistence type="predicted"/>
<dbReference type="PANTHER" id="PTHR47572">
    <property type="entry name" value="LIPOPROTEIN-RELATED"/>
    <property type="match status" value="1"/>
</dbReference>
<dbReference type="SUPFAM" id="SSF63829">
    <property type="entry name" value="Calcium-dependent phosphotriesterase"/>
    <property type="match status" value="1"/>
</dbReference>
<dbReference type="InterPro" id="IPR051262">
    <property type="entry name" value="SMP-30/CGR1_Lactonase"/>
</dbReference>
<feature type="signal peptide" evidence="3">
    <location>
        <begin position="1"/>
        <end position="20"/>
    </location>
</feature>
<dbReference type="PANTHER" id="PTHR47572:SF5">
    <property type="entry name" value="BLR2277 PROTEIN"/>
    <property type="match status" value="1"/>
</dbReference>
<reference evidence="5 6" key="1">
    <citation type="submission" date="2016-08" db="EMBL/GenBank/DDBJ databases">
        <authorList>
            <person name="Seilhamer J.J."/>
        </authorList>
    </citation>
    <scope>NUCLEOTIDE SEQUENCE [LARGE SCALE GENOMIC DNA]</scope>
    <source>
        <strain evidence="5 6">A37T2</strain>
    </source>
</reference>
<dbReference type="Proteomes" id="UP000242818">
    <property type="component" value="Unassembled WGS sequence"/>
</dbReference>
<feature type="binding site" evidence="2">
    <location>
        <position position="221"/>
    </location>
    <ligand>
        <name>a divalent metal cation</name>
        <dbReference type="ChEBI" id="CHEBI:60240"/>
    </ligand>
</feature>
<evidence type="ECO:0000259" key="4">
    <source>
        <dbReference type="Pfam" id="PF08450"/>
    </source>
</evidence>
<dbReference type="InterPro" id="IPR011042">
    <property type="entry name" value="6-blade_b-propeller_TolB-like"/>
</dbReference>
<dbReference type="AlphaFoldDB" id="A0A1C4AAG7"/>
<sequence length="300" mass="33785">MKKVSPLLLAALLCVGAARSQKLTDDFNQAHDLTAENMFSKNIEGPNFDKSGNFYVVNFEKDGTIGKINPKDGKGKVFLTLPDSSIANGIHFDSKGLMYLPDFVGHNVLTVDMRTKKVSVYLHNDEFNQPNDLCFMKNDIFFASDPNWKDNTGQIWRIEKGEATLVAKDMGTTNGIELSPDEKTLYVNESIQRKVWKFEVDKKGNLYHKTLFYQFTDGGMDGMKCDKNGNLYICRWGNGEIVVLSPTGKLFNTIQLRGKQCSNLVFGGRDGQTIYVTLQDRKCIETVRVAIPGKKWVKPE</sequence>
<feature type="chain" id="PRO_5008688582" evidence="3">
    <location>
        <begin position="21"/>
        <end position="300"/>
    </location>
</feature>
<dbReference type="InterPro" id="IPR005511">
    <property type="entry name" value="SMP-30"/>
</dbReference>
<dbReference type="GO" id="GO:0046872">
    <property type="term" value="F:metal ion binding"/>
    <property type="evidence" value="ECO:0007669"/>
    <property type="project" value="UniProtKB-KW"/>
</dbReference>
<evidence type="ECO:0000313" key="5">
    <source>
        <dbReference type="EMBL" id="SCB91598.1"/>
    </source>
</evidence>
<protein>
    <submittedName>
        <fullName evidence="5">Gluconolactonase</fullName>
    </submittedName>
</protein>
<dbReference type="Pfam" id="PF08450">
    <property type="entry name" value="SGL"/>
    <property type="match status" value="1"/>
</dbReference>
<feature type="binding site" evidence="2">
    <location>
        <position position="174"/>
    </location>
    <ligand>
        <name>a divalent metal cation</name>
        <dbReference type="ChEBI" id="CHEBI:60240"/>
    </ligand>
</feature>
<keyword evidence="6" id="KW-1185">Reference proteome</keyword>
<gene>
    <name evidence="5" type="ORF">GA0116948_10242</name>
</gene>
<keyword evidence="2" id="KW-0479">Metal-binding</keyword>
<dbReference type="InterPro" id="IPR013658">
    <property type="entry name" value="SGL"/>
</dbReference>
<organism evidence="5 6">
    <name type="scientific">Chitinophaga costaii</name>
    <dbReference type="NCBI Taxonomy" id="1335309"/>
    <lineage>
        <taxon>Bacteria</taxon>
        <taxon>Pseudomonadati</taxon>
        <taxon>Bacteroidota</taxon>
        <taxon>Chitinophagia</taxon>
        <taxon>Chitinophagales</taxon>
        <taxon>Chitinophagaceae</taxon>
        <taxon>Chitinophaga</taxon>
    </lineage>
</organism>
<name>A0A1C4AAG7_9BACT</name>